<feature type="non-terminal residue" evidence="1">
    <location>
        <position position="81"/>
    </location>
</feature>
<protein>
    <recommendedName>
        <fullName evidence="2">Reverse transcriptase domain-containing protein</fullName>
    </recommendedName>
</protein>
<comment type="caution">
    <text evidence="1">The sequence shown here is derived from an EMBL/GenBank/DDBJ whole genome shotgun (WGS) entry which is preliminary data.</text>
</comment>
<accession>A0A699RLE8</accession>
<organism evidence="1">
    <name type="scientific">Tanacetum cinerariifolium</name>
    <name type="common">Dalmatian daisy</name>
    <name type="synonym">Chrysanthemum cinerariifolium</name>
    <dbReference type="NCBI Taxonomy" id="118510"/>
    <lineage>
        <taxon>Eukaryota</taxon>
        <taxon>Viridiplantae</taxon>
        <taxon>Streptophyta</taxon>
        <taxon>Embryophyta</taxon>
        <taxon>Tracheophyta</taxon>
        <taxon>Spermatophyta</taxon>
        <taxon>Magnoliopsida</taxon>
        <taxon>eudicotyledons</taxon>
        <taxon>Gunneridae</taxon>
        <taxon>Pentapetalae</taxon>
        <taxon>asterids</taxon>
        <taxon>campanulids</taxon>
        <taxon>Asterales</taxon>
        <taxon>Asteraceae</taxon>
        <taxon>Asteroideae</taxon>
        <taxon>Anthemideae</taxon>
        <taxon>Anthemidinae</taxon>
        <taxon>Tanacetum</taxon>
    </lineage>
</organism>
<gene>
    <name evidence="1" type="ORF">Tci_857857</name>
</gene>
<dbReference type="AlphaFoldDB" id="A0A699RLE8"/>
<dbReference type="EMBL" id="BKCJ011102319">
    <property type="protein sequence ID" value="GFC85887.1"/>
    <property type="molecule type" value="Genomic_DNA"/>
</dbReference>
<sequence>MGDEHLDTVPATKSDEFIKSSVENLVPNPKFVSENFNADAESFSPFPIHIEDSNPFMEEIDLTFTPDDPMLSSIEEDDDDS</sequence>
<evidence type="ECO:0008006" key="2">
    <source>
        <dbReference type="Google" id="ProtNLM"/>
    </source>
</evidence>
<evidence type="ECO:0000313" key="1">
    <source>
        <dbReference type="EMBL" id="GFC85887.1"/>
    </source>
</evidence>
<proteinExistence type="predicted"/>
<name>A0A699RLE8_TANCI</name>
<reference evidence="1" key="1">
    <citation type="journal article" date="2019" name="Sci. Rep.">
        <title>Draft genome of Tanacetum cinerariifolium, the natural source of mosquito coil.</title>
        <authorList>
            <person name="Yamashiro T."/>
            <person name="Shiraishi A."/>
            <person name="Satake H."/>
            <person name="Nakayama K."/>
        </authorList>
    </citation>
    <scope>NUCLEOTIDE SEQUENCE</scope>
</reference>